<protein>
    <submittedName>
        <fullName evidence="1">Uncharacterized protein</fullName>
    </submittedName>
</protein>
<organism evidence="1 2">
    <name type="scientific">Chryseobacterium oranimense</name>
    <dbReference type="NCBI Taxonomy" id="421058"/>
    <lineage>
        <taxon>Bacteria</taxon>
        <taxon>Pseudomonadati</taxon>
        <taxon>Bacteroidota</taxon>
        <taxon>Flavobacteriia</taxon>
        <taxon>Flavobacteriales</taxon>
        <taxon>Weeksellaceae</taxon>
        <taxon>Chryseobacterium group</taxon>
        <taxon>Chryseobacterium</taxon>
    </lineage>
</organism>
<evidence type="ECO:0000313" key="2">
    <source>
        <dbReference type="Proteomes" id="UP000184047"/>
    </source>
</evidence>
<sequence>MNLSLTEALTAGRRTEFYTSKFIKMKPLDEMNNIEKAYVLARLFPKDLKDLISFVQKEITHFREKQEDIKLAWPPQCLITANYWYSLIAEIEKLLERLNVQLHRSPKIFSEHLFWGHNSIFMMHCLVRFVGCENPHHSLKLAIELLFGDKEIVSIEFTENTED</sequence>
<name>A0A1M5KUA0_9FLAO</name>
<dbReference type="Proteomes" id="UP000184047">
    <property type="component" value="Unassembled WGS sequence"/>
</dbReference>
<keyword evidence="2" id="KW-1185">Reference proteome</keyword>
<dbReference type="EMBL" id="FQWT01000001">
    <property type="protein sequence ID" value="SHG56316.1"/>
    <property type="molecule type" value="Genomic_DNA"/>
</dbReference>
<dbReference type="STRING" id="421058.SAMN05421866_0837"/>
<reference evidence="2" key="1">
    <citation type="submission" date="2016-11" db="EMBL/GenBank/DDBJ databases">
        <authorList>
            <person name="Varghese N."/>
            <person name="Submissions S."/>
        </authorList>
    </citation>
    <scope>NUCLEOTIDE SEQUENCE [LARGE SCALE GENOMIC DNA]</scope>
    <source>
        <strain evidence="2">DSM 19055</strain>
    </source>
</reference>
<evidence type="ECO:0000313" key="1">
    <source>
        <dbReference type="EMBL" id="SHG56316.1"/>
    </source>
</evidence>
<accession>A0A1M5KUA0</accession>
<dbReference type="AlphaFoldDB" id="A0A1M5KUA0"/>
<gene>
    <name evidence="1" type="ORF">SAMN05421866_0837</name>
</gene>
<proteinExistence type="predicted"/>